<organism evidence="1 2">
    <name type="scientific">Veillonella parvula</name>
    <name type="common">Staphylococcus parvulus</name>
    <dbReference type="NCBI Taxonomy" id="29466"/>
    <lineage>
        <taxon>Bacteria</taxon>
        <taxon>Bacillati</taxon>
        <taxon>Bacillota</taxon>
        <taxon>Negativicutes</taxon>
        <taxon>Veillonellales</taxon>
        <taxon>Veillonellaceae</taxon>
        <taxon>Veillonella</taxon>
    </lineage>
</organism>
<accession>A0A942WWF4</accession>
<comment type="caution">
    <text evidence="1">The sequence shown here is derived from an EMBL/GenBank/DDBJ whole genome shotgun (WGS) entry which is preliminary data.</text>
</comment>
<dbReference type="Proteomes" id="UP000778864">
    <property type="component" value="Unassembled WGS sequence"/>
</dbReference>
<evidence type="ECO:0000313" key="1">
    <source>
        <dbReference type="EMBL" id="MBS4893480.1"/>
    </source>
</evidence>
<proteinExistence type="predicted"/>
<evidence type="ECO:0000313" key="2">
    <source>
        <dbReference type="Proteomes" id="UP000778864"/>
    </source>
</evidence>
<protein>
    <submittedName>
        <fullName evidence="1">Uncharacterized protein</fullName>
    </submittedName>
</protein>
<dbReference type="EMBL" id="JAGZMU010000003">
    <property type="protein sequence ID" value="MBS4893480.1"/>
    <property type="molecule type" value="Genomic_DNA"/>
</dbReference>
<gene>
    <name evidence="1" type="ORF">KHZ90_06845</name>
</gene>
<name>A0A942WWF4_VEIPA</name>
<sequence>MLQWIQKHYIVGFLLLLILILCALHLSGTRNEARILPKQGVIIEKDIAVDINRNPTAALKILSASNYSESYTIDVLPILKQYNCYIVDYLIINEELYLLGCSNDTIPDMKLYPLLIFKINDTSLVSNIIGYDLDKFSASLDYIDGKIIASNRDGEYIIDANLSASKIVDTDPRLVQQKKESKHGIKNDKVILDSLIPRELYINGKVGDTYLLTVTPLIYAKPNMNLPFDFFKAEQYYGIPIYENMMLFWNVKTDEMERYENLKSITSFNIKYMDMNYDTKRFERWNQIINSVSPKN</sequence>
<dbReference type="AlphaFoldDB" id="A0A942WWF4"/>
<reference evidence="1" key="1">
    <citation type="submission" date="2021-02" db="EMBL/GenBank/DDBJ databases">
        <title>Infant gut strain persistence is associated with maternal origin, phylogeny, and functional potential including surface adhesion and iron acquisition.</title>
        <authorList>
            <person name="Lou Y.C."/>
        </authorList>
    </citation>
    <scope>NUCLEOTIDE SEQUENCE</scope>
    <source>
        <strain evidence="1">L3_108_031G1_dasL3_108_031G1_concoct_20</strain>
    </source>
</reference>
<dbReference type="RefSeq" id="WP_008714828.1">
    <property type="nucleotide sequence ID" value="NZ_CAMUQZ010000023.1"/>
</dbReference>